<proteinExistence type="predicted"/>
<feature type="transmembrane region" description="Helical" evidence="1">
    <location>
        <begin position="114"/>
        <end position="138"/>
    </location>
</feature>
<sequence>MKPFFTFLVWAAILLSVAFVPFVPLEYRSVREVIRTTWSSGELAEQWWSRKLSWAGGPVWRYAGALLLGYRLHQTAAHEHPLLVPDITTRTFTQDGITYAYDAPLYPSLAVPHLGTLAVVFFALFITLIALAMIFVVVRNICLGTSAIQIERTRLWRTQDGGKPVYDARVALWVPIDADSQGEQGAVVFVEPDTLLFDLGAGENWRRVMGEKWLQWFVPRASDLHDLNPRVVDELRERARKKG</sequence>
<reference evidence="2 3" key="1">
    <citation type="submission" date="2019-07" db="EMBL/GenBank/DDBJ databases">
        <title>Rhodotorula toruloides NBRC10032 genome sequencing.</title>
        <authorList>
            <person name="Shida Y."/>
            <person name="Takaku H."/>
            <person name="Ogasawara W."/>
            <person name="Mori K."/>
        </authorList>
    </citation>
    <scope>NUCLEOTIDE SEQUENCE [LARGE SCALE GENOMIC DNA]</scope>
    <source>
        <strain evidence="2 3">NBRC10032</strain>
    </source>
</reference>
<protein>
    <submittedName>
        <fullName evidence="2">Proteophosphoglycan ppg4</fullName>
    </submittedName>
</protein>
<dbReference type="OrthoDB" id="302728at2759"/>
<keyword evidence="1" id="KW-0812">Transmembrane</keyword>
<accession>A0A511K729</accession>
<organism evidence="2 3">
    <name type="scientific">Rhodotorula toruloides</name>
    <name type="common">Yeast</name>
    <name type="synonym">Rhodosporidium toruloides</name>
    <dbReference type="NCBI Taxonomy" id="5286"/>
    <lineage>
        <taxon>Eukaryota</taxon>
        <taxon>Fungi</taxon>
        <taxon>Dikarya</taxon>
        <taxon>Basidiomycota</taxon>
        <taxon>Pucciniomycotina</taxon>
        <taxon>Microbotryomycetes</taxon>
        <taxon>Sporidiobolales</taxon>
        <taxon>Sporidiobolaceae</taxon>
        <taxon>Rhodotorula</taxon>
    </lineage>
</organism>
<gene>
    <name evidence="2" type="ORF">Rt10032_c01g0114</name>
</gene>
<dbReference type="AlphaFoldDB" id="A0A511K729"/>
<keyword evidence="1" id="KW-0472">Membrane</keyword>
<comment type="caution">
    <text evidence="2">The sequence shown here is derived from an EMBL/GenBank/DDBJ whole genome shotgun (WGS) entry which is preliminary data.</text>
</comment>
<evidence type="ECO:0000313" key="2">
    <source>
        <dbReference type="EMBL" id="GEM06097.1"/>
    </source>
</evidence>
<dbReference type="EMBL" id="BJWK01000001">
    <property type="protein sequence ID" value="GEM06097.1"/>
    <property type="molecule type" value="Genomic_DNA"/>
</dbReference>
<dbReference type="Proteomes" id="UP000321518">
    <property type="component" value="Unassembled WGS sequence"/>
</dbReference>
<evidence type="ECO:0000256" key="1">
    <source>
        <dbReference type="SAM" id="Phobius"/>
    </source>
</evidence>
<keyword evidence="1" id="KW-1133">Transmembrane helix</keyword>
<name>A0A511K729_RHOTO</name>
<evidence type="ECO:0000313" key="3">
    <source>
        <dbReference type="Proteomes" id="UP000321518"/>
    </source>
</evidence>